<evidence type="ECO:0000256" key="1">
    <source>
        <dbReference type="ARBA" id="ARBA00006252"/>
    </source>
</evidence>
<gene>
    <name evidence="4" type="ORF">BCM02_1055</name>
</gene>
<dbReference type="Proteomes" id="UP000323257">
    <property type="component" value="Unassembled WGS sequence"/>
</dbReference>
<dbReference type="AlphaFoldDB" id="A0A5S5C4V2"/>
<evidence type="ECO:0000313" key="4">
    <source>
        <dbReference type="EMBL" id="TYP74461.1"/>
    </source>
</evidence>
<dbReference type="GO" id="GO:0003955">
    <property type="term" value="F:NAD(P)H dehydrogenase (quinone) activity"/>
    <property type="evidence" value="ECO:0007669"/>
    <property type="project" value="TreeGrafter"/>
</dbReference>
<dbReference type="OrthoDB" id="9798454at2"/>
<dbReference type="GO" id="GO:0005829">
    <property type="term" value="C:cytosol"/>
    <property type="evidence" value="ECO:0007669"/>
    <property type="project" value="TreeGrafter"/>
</dbReference>
<evidence type="ECO:0000313" key="5">
    <source>
        <dbReference type="Proteomes" id="UP000323257"/>
    </source>
</evidence>
<dbReference type="InterPro" id="IPR003680">
    <property type="entry name" value="Flavodoxin_fold"/>
</dbReference>
<dbReference type="InterPro" id="IPR051545">
    <property type="entry name" value="NAD(P)H_dehydrogenase_qn"/>
</dbReference>
<comment type="caution">
    <text evidence="4">The sequence shown here is derived from an EMBL/GenBank/DDBJ whole genome shotgun (WGS) entry which is preliminary data.</text>
</comment>
<dbReference type="EMBL" id="VNHS01000005">
    <property type="protein sequence ID" value="TYP74461.1"/>
    <property type="molecule type" value="Genomic_DNA"/>
</dbReference>
<proteinExistence type="inferred from homology"/>
<organism evidence="4 5">
    <name type="scientific">Paenibacillus methanolicus</name>
    <dbReference type="NCBI Taxonomy" id="582686"/>
    <lineage>
        <taxon>Bacteria</taxon>
        <taxon>Bacillati</taxon>
        <taxon>Bacillota</taxon>
        <taxon>Bacilli</taxon>
        <taxon>Bacillales</taxon>
        <taxon>Paenibacillaceae</taxon>
        <taxon>Paenibacillus</taxon>
    </lineage>
</organism>
<feature type="domain" description="Flavodoxin-like fold" evidence="3">
    <location>
        <begin position="1"/>
        <end position="187"/>
    </location>
</feature>
<dbReference type="RefSeq" id="WP_148929725.1">
    <property type="nucleotide sequence ID" value="NZ_VNHS01000005.1"/>
</dbReference>
<keyword evidence="2" id="KW-0560">Oxidoreductase</keyword>
<name>A0A5S5C4V2_9BACL</name>
<dbReference type="SUPFAM" id="SSF52218">
    <property type="entry name" value="Flavoproteins"/>
    <property type="match status" value="1"/>
</dbReference>
<reference evidence="4 5" key="1">
    <citation type="submission" date="2019-07" db="EMBL/GenBank/DDBJ databases">
        <title>Genomic Encyclopedia of Type Strains, Phase III (KMG-III): the genomes of soil and plant-associated and newly described type strains.</title>
        <authorList>
            <person name="Whitman W."/>
        </authorList>
    </citation>
    <scope>NUCLEOTIDE SEQUENCE [LARGE SCALE GENOMIC DNA]</scope>
    <source>
        <strain evidence="4 5">BL24</strain>
    </source>
</reference>
<dbReference type="PANTHER" id="PTHR10204:SF34">
    <property type="entry name" value="NAD(P)H DEHYDROGENASE [QUINONE] 1 ISOFORM 1"/>
    <property type="match status" value="1"/>
</dbReference>
<dbReference type="InterPro" id="IPR029039">
    <property type="entry name" value="Flavoprotein-like_sf"/>
</dbReference>
<sequence>MKHLIIFAHPYAKSFGRGIADTIVNELKNKEAEVRFRDLYEIGFDPILKGTDILNLRSGNHAEDIKAEQEHIKWADVITFVYPVWWAGLPAILKGYVDRVFANGFAFHNVDGRTAGLLQGKKALLISTTGASDDVYEQIGMHKSMKQTTDGAIFEFCGMEVIKHVFFGGVPTSTPEDRTNYLGQVEELIRDNF</sequence>
<evidence type="ECO:0000259" key="3">
    <source>
        <dbReference type="Pfam" id="PF02525"/>
    </source>
</evidence>
<protein>
    <submittedName>
        <fullName evidence="4">NAD(P)H dehydrogenase (Quinone)</fullName>
    </submittedName>
</protein>
<dbReference type="Pfam" id="PF02525">
    <property type="entry name" value="Flavodoxin_2"/>
    <property type="match status" value="1"/>
</dbReference>
<dbReference type="PANTHER" id="PTHR10204">
    <property type="entry name" value="NAD P H OXIDOREDUCTASE-RELATED"/>
    <property type="match status" value="1"/>
</dbReference>
<comment type="similarity">
    <text evidence="1">Belongs to the NAD(P)H dehydrogenase (quinone) family.</text>
</comment>
<evidence type="ECO:0000256" key="2">
    <source>
        <dbReference type="ARBA" id="ARBA00023002"/>
    </source>
</evidence>
<dbReference type="Gene3D" id="3.40.50.360">
    <property type="match status" value="1"/>
</dbReference>
<keyword evidence="5" id="KW-1185">Reference proteome</keyword>
<accession>A0A5S5C4V2</accession>